<dbReference type="GO" id="GO:0005615">
    <property type="term" value="C:extracellular space"/>
    <property type="evidence" value="ECO:0007669"/>
    <property type="project" value="TreeGrafter"/>
</dbReference>
<dbReference type="InterPro" id="IPR051217">
    <property type="entry name" value="Insect_Cuticle_Struc_Prot"/>
</dbReference>
<dbReference type="OMA" id="NENHDYS"/>
<proteinExistence type="predicted"/>
<keyword evidence="4" id="KW-0732">Signal</keyword>
<accession>A0A8I6RX24</accession>
<dbReference type="EnsemblMetazoa" id="XM_014394063.2">
    <property type="protein sequence ID" value="XP_014249549.1"/>
    <property type="gene ID" value="LOC106666703"/>
</dbReference>
<dbReference type="RefSeq" id="XP_014249549.1">
    <property type="nucleotide sequence ID" value="XM_014394063.2"/>
</dbReference>
<dbReference type="Pfam" id="PF00379">
    <property type="entry name" value="Chitin_bind_4"/>
    <property type="match status" value="1"/>
</dbReference>
<dbReference type="PANTHER" id="PTHR12236">
    <property type="entry name" value="STRUCTURAL CONTITUENT OF CUTICLE"/>
    <property type="match status" value="1"/>
</dbReference>
<evidence type="ECO:0000256" key="2">
    <source>
        <dbReference type="PROSITE-ProRule" id="PRU00497"/>
    </source>
</evidence>
<protein>
    <recommendedName>
        <fullName evidence="7">CPR type cuticle protein</fullName>
    </recommendedName>
</protein>
<organism evidence="5 6">
    <name type="scientific">Cimex lectularius</name>
    <name type="common">Bed bug</name>
    <name type="synonym">Acanthia lectularia</name>
    <dbReference type="NCBI Taxonomy" id="79782"/>
    <lineage>
        <taxon>Eukaryota</taxon>
        <taxon>Metazoa</taxon>
        <taxon>Ecdysozoa</taxon>
        <taxon>Arthropoda</taxon>
        <taxon>Hexapoda</taxon>
        <taxon>Insecta</taxon>
        <taxon>Pterygota</taxon>
        <taxon>Neoptera</taxon>
        <taxon>Paraneoptera</taxon>
        <taxon>Hemiptera</taxon>
        <taxon>Heteroptera</taxon>
        <taxon>Panheteroptera</taxon>
        <taxon>Cimicomorpha</taxon>
        <taxon>Cimicidae</taxon>
        <taxon>Cimex</taxon>
    </lineage>
</organism>
<feature type="signal peptide" evidence="4">
    <location>
        <begin position="1"/>
        <end position="19"/>
    </location>
</feature>
<evidence type="ECO:0000313" key="5">
    <source>
        <dbReference type="EnsemblMetazoa" id="XP_014249549.1"/>
    </source>
</evidence>
<dbReference type="AlphaFoldDB" id="A0A8I6RX24"/>
<dbReference type="InterPro" id="IPR000618">
    <property type="entry name" value="Insect_cuticle"/>
</dbReference>
<evidence type="ECO:0000256" key="3">
    <source>
        <dbReference type="SAM" id="MobiDB-lite"/>
    </source>
</evidence>
<dbReference type="PROSITE" id="PS51155">
    <property type="entry name" value="CHIT_BIND_RR_2"/>
    <property type="match status" value="1"/>
</dbReference>
<dbReference type="GO" id="GO:0031012">
    <property type="term" value="C:extracellular matrix"/>
    <property type="evidence" value="ECO:0007669"/>
    <property type="project" value="TreeGrafter"/>
</dbReference>
<keyword evidence="6" id="KW-1185">Reference proteome</keyword>
<name>A0A8I6RX24_CIMLE</name>
<keyword evidence="1 2" id="KW-0193">Cuticle</keyword>
<evidence type="ECO:0000313" key="6">
    <source>
        <dbReference type="Proteomes" id="UP000494040"/>
    </source>
</evidence>
<dbReference type="KEGG" id="clec:106666703"/>
<evidence type="ECO:0000256" key="4">
    <source>
        <dbReference type="SAM" id="SignalP"/>
    </source>
</evidence>
<evidence type="ECO:0008006" key="7">
    <source>
        <dbReference type="Google" id="ProtNLM"/>
    </source>
</evidence>
<evidence type="ECO:0000256" key="1">
    <source>
        <dbReference type="ARBA" id="ARBA00022460"/>
    </source>
</evidence>
<feature type="chain" id="PRO_5035237208" description="CPR type cuticle protein" evidence="4">
    <location>
        <begin position="20"/>
        <end position="357"/>
    </location>
</feature>
<dbReference type="Proteomes" id="UP000494040">
    <property type="component" value="Unassembled WGS sequence"/>
</dbReference>
<dbReference type="OrthoDB" id="6595597at2759"/>
<feature type="region of interest" description="Disordered" evidence="3">
    <location>
        <begin position="261"/>
        <end position="289"/>
    </location>
</feature>
<sequence length="357" mass="41181">MLHTKVIVIVLLAAVFVDGTAVDKLLQLHRVMKLEPKFEKAITKNLTKSTEQKRHVRGEQQSLYFHPVPTGNHELVQPNQQQVYIQENPTDQSQYQINHQSDHPQYFATTTPDHGTHQNLDAVQYYPVTHQNVESGKQGLFNQQDNYRVPVVFRFQPNYEHYLQNVQYEADQLQDTENKNELGDPQRKYVQNLYDHSSAHPAETVKYTPLHLLVNNLVEPGKTTIQGGSFEFGKQPIMPVYHYLPVPKGTFPDTSAVELKDERIKETRPSIAESPETPDENEYPNNENHDYSMYDFGYRVTDNEKGVEMGKVESKLNGLTKGNYHVLLPDGRLQIVKYWSDHTGYHTDISYRSKLSS</sequence>
<dbReference type="PANTHER" id="PTHR12236:SF79">
    <property type="entry name" value="CUTICULAR PROTEIN 50CB-RELATED"/>
    <property type="match status" value="1"/>
</dbReference>
<reference evidence="5" key="1">
    <citation type="submission" date="2022-01" db="UniProtKB">
        <authorList>
            <consortium name="EnsemblMetazoa"/>
        </authorList>
    </citation>
    <scope>IDENTIFICATION</scope>
</reference>
<dbReference type="GO" id="GO:0042302">
    <property type="term" value="F:structural constituent of cuticle"/>
    <property type="evidence" value="ECO:0007669"/>
    <property type="project" value="UniProtKB-UniRule"/>
</dbReference>
<dbReference type="GeneID" id="106666703"/>